<dbReference type="PROSITE" id="PS50305">
    <property type="entry name" value="SIRTUIN"/>
    <property type="match status" value="1"/>
</dbReference>
<protein>
    <recommendedName>
        <fullName evidence="8">Deacetylase sirtuin-type domain-containing protein</fullName>
    </recommendedName>
</protein>
<dbReference type="PANTHER" id="PTHR11085">
    <property type="entry name" value="NAD-DEPENDENT PROTEIN DEACYLASE SIRTUIN-5, MITOCHONDRIAL-RELATED"/>
    <property type="match status" value="1"/>
</dbReference>
<feature type="binding site" evidence="6">
    <location>
        <position position="345"/>
    </location>
    <ligand>
        <name>Zn(2+)</name>
        <dbReference type="ChEBI" id="CHEBI:29105"/>
    </ligand>
</feature>
<feature type="compositionally biased region" description="Low complexity" evidence="7">
    <location>
        <begin position="127"/>
        <end position="148"/>
    </location>
</feature>
<comment type="caution">
    <text evidence="9">The sequence shown here is derived from an EMBL/GenBank/DDBJ whole genome shotgun (WGS) entry which is preliminary data.</text>
</comment>
<comment type="cofactor">
    <cofactor evidence="1">
        <name>Zn(2+)</name>
        <dbReference type="ChEBI" id="CHEBI:29105"/>
    </cofactor>
</comment>
<accession>A0ABP1QXI2</accession>
<dbReference type="PANTHER" id="PTHR11085:SF9">
    <property type="entry name" value="NAD-DEPENDENT PROTEIN DEACETYLASE SIRTUIN-1"/>
    <property type="match status" value="1"/>
</dbReference>
<keyword evidence="2" id="KW-0808">Transferase</keyword>
<dbReference type="InterPro" id="IPR026591">
    <property type="entry name" value="Sirtuin_cat_small_dom_sf"/>
</dbReference>
<dbReference type="InterPro" id="IPR003000">
    <property type="entry name" value="Sirtuin"/>
</dbReference>
<dbReference type="Proteomes" id="UP001642540">
    <property type="component" value="Unassembled WGS sequence"/>
</dbReference>
<evidence type="ECO:0000256" key="2">
    <source>
        <dbReference type="ARBA" id="ARBA00022679"/>
    </source>
</evidence>
<feature type="active site" description="Proton acceptor" evidence="6">
    <location>
        <position position="337"/>
    </location>
</feature>
<feature type="binding site" evidence="6">
    <location>
        <position position="348"/>
    </location>
    <ligand>
        <name>Zn(2+)</name>
        <dbReference type="ChEBI" id="CHEBI:29105"/>
    </ligand>
</feature>
<evidence type="ECO:0000256" key="5">
    <source>
        <dbReference type="ARBA" id="ARBA00023027"/>
    </source>
</evidence>
<evidence type="ECO:0000259" key="8">
    <source>
        <dbReference type="PROSITE" id="PS50305"/>
    </source>
</evidence>
<evidence type="ECO:0000256" key="7">
    <source>
        <dbReference type="SAM" id="MobiDB-lite"/>
    </source>
</evidence>
<keyword evidence="4 6" id="KW-0862">Zinc</keyword>
<dbReference type="InterPro" id="IPR026590">
    <property type="entry name" value="Ssirtuin_cat_dom"/>
</dbReference>
<dbReference type="EMBL" id="CAXLJM020000046">
    <property type="protein sequence ID" value="CAL8111392.1"/>
    <property type="molecule type" value="Genomic_DNA"/>
</dbReference>
<reference evidence="9 10" key="1">
    <citation type="submission" date="2024-08" db="EMBL/GenBank/DDBJ databases">
        <authorList>
            <person name="Cucini C."/>
            <person name="Frati F."/>
        </authorList>
    </citation>
    <scope>NUCLEOTIDE SEQUENCE [LARGE SCALE GENOMIC DNA]</scope>
</reference>
<evidence type="ECO:0000256" key="6">
    <source>
        <dbReference type="PROSITE-ProRule" id="PRU00236"/>
    </source>
</evidence>
<dbReference type="InterPro" id="IPR029035">
    <property type="entry name" value="DHS-like_NAD/FAD-binding_dom"/>
</dbReference>
<feature type="binding site" evidence="6">
    <location>
        <position position="369"/>
    </location>
    <ligand>
        <name>Zn(2+)</name>
        <dbReference type="ChEBI" id="CHEBI:29105"/>
    </ligand>
</feature>
<feature type="binding site" evidence="6">
    <location>
        <position position="372"/>
    </location>
    <ligand>
        <name>Zn(2+)</name>
        <dbReference type="ChEBI" id="CHEBI:29105"/>
    </ligand>
</feature>
<evidence type="ECO:0000313" key="9">
    <source>
        <dbReference type="EMBL" id="CAL8111392.1"/>
    </source>
</evidence>
<feature type="region of interest" description="Disordered" evidence="7">
    <location>
        <begin position="1"/>
        <end position="25"/>
    </location>
</feature>
<feature type="compositionally biased region" description="Polar residues" evidence="7">
    <location>
        <begin position="1"/>
        <end position="13"/>
    </location>
</feature>
<dbReference type="Pfam" id="PF02146">
    <property type="entry name" value="SIR2"/>
    <property type="match status" value="1"/>
</dbReference>
<name>A0ABP1QXI2_9HEXA</name>
<feature type="region of interest" description="Disordered" evidence="7">
    <location>
        <begin position="46"/>
        <end position="148"/>
    </location>
</feature>
<evidence type="ECO:0000313" key="10">
    <source>
        <dbReference type="Proteomes" id="UP001642540"/>
    </source>
</evidence>
<feature type="compositionally biased region" description="Polar residues" evidence="7">
    <location>
        <begin position="98"/>
        <end position="119"/>
    </location>
</feature>
<keyword evidence="5" id="KW-0520">NAD</keyword>
<dbReference type="InterPro" id="IPR050134">
    <property type="entry name" value="NAD-dep_sirtuin_deacylases"/>
</dbReference>
<feature type="compositionally biased region" description="Low complexity" evidence="7">
    <location>
        <begin position="386"/>
        <end position="395"/>
    </location>
</feature>
<dbReference type="Gene3D" id="3.30.1600.10">
    <property type="entry name" value="SIR2/SIRT2 'Small Domain"/>
    <property type="match status" value="1"/>
</dbReference>
<evidence type="ECO:0000256" key="4">
    <source>
        <dbReference type="ARBA" id="ARBA00022833"/>
    </source>
</evidence>
<dbReference type="Gene3D" id="3.40.50.1220">
    <property type="entry name" value="TPP-binding domain"/>
    <property type="match status" value="1"/>
</dbReference>
<dbReference type="SUPFAM" id="SSF52467">
    <property type="entry name" value="DHS-like NAD/FAD-binding domain"/>
    <property type="match status" value="1"/>
</dbReference>
<feature type="domain" description="Deacetylase sirtuin-type" evidence="8">
    <location>
        <begin position="210"/>
        <end position="531"/>
    </location>
</feature>
<proteinExistence type="predicted"/>
<keyword evidence="10" id="KW-1185">Reference proteome</keyword>
<gene>
    <name evidence="9" type="ORF">ODALV1_LOCUS14994</name>
</gene>
<evidence type="ECO:0000256" key="1">
    <source>
        <dbReference type="ARBA" id="ARBA00001947"/>
    </source>
</evidence>
<sequence>MEEQQQSLLTVQNRGDGGEFNNQEIVEPQRKKRCIRFASDLSAEDPLLIGDSGFGDLPKFEEEHGDLEVSSYFTSDDISDVPEPEEEEEEVEAEEDGVTTSGFESFSEGNTQSNFSSSVGDRDPCCSSASSSRSSSSSSNHDSSFSSQDGDGDCDFSFLFNHKEIAANPMRTAMLQRFLSQYRSNPNDSHLQHLLSIILSGPEFSPRRNRLRHVSTIQDAARLLRCSKRVMVLTGAGISVSCGIPDFRSKDGLYSRVAKVFPELRDPQSVFDIRLFRRDPRPFFLTAKELYPGQFEPSPSHRFIRKLEQRGQLLRNYSQNIDTLETIAGIERVTMCHGSFATATCIRCKHKVSAEDIKEKVLAGEVPFCTVCSNEEEWSKIQFPLGQSSSQQPQEGPRRSSLDDDEDDDSYFFPDPDPLPPVVKPDIVFFGEDLPEEFHTNLTADKPHCDLLVVIGSSLRVRPVSLIPGMVPAEVPQILINREPLPQVNFDIELFGNSDSIIAELCGMMGPDFAELSSDEPLNEVSKLVKDGIEEKSNADVMEPKSEHDVEALKACWEPKTTHNLAEKLPRKFNHHWL</sequence>
<feature type="compositionally biased region" description="Acidic residues" evidence="7">
    <location>
        <begin position="77"/>
        <end position="97"/>
    </location>
</feature>
<keyword evidence="3 6" id="KW-0479">Metal-binding</keyword>
<evidence type="ECO:0000256" key="3">
    <source>
        <dbReference type="ARBA" id="ARBA00022723"/>
    </source>
</evidence>
<organism evidence="9 10">
    <name type="scientific">Orchesella dallaii</name>
    <dbReference type="NCBI Taxonomy" id="48710"/>
    <lineage>
        <taxon>Eukaryota</taxon>
        <taxon>Metazoa</taxon>
        <taxon>Ecdysozoa</taxon>
        <taxon>Arthropoda</taxon>
        <taxon>Hexapoda</taxon>
        <taxon>Collembola</taxon>
        <taxon>Entomobryomorpha</taxon>
        <taxon>Entomobryoidea</taxon>
        <taxon>Orchesellidae</taxon>
        <taxon>Orchesellinae</taxon>
        <taxon>Orchesella</taxon>
    </lineage>
</organism>
<feature type="region of interest" description="Disordered" evidence="7">
    <location>
        <begin position="383"/>
        <end position="419"/>
    </location>
</feature>